<keyword evidence="2" id="KW-1185">Reference proteome</keyword>
<protein>
    <submittedName>
        <fullName evidence="1">Uncharacterized protein</fullName>
    </submittedName>
</protein>
<accession>A0A7U2ESS5</accession>
<sequence length="68" mass="7873">MPVADREHKPCKLFIHTIMPLPWLSSRTSETCVHCVFYASRHLRIQIRSMSAYTATSLFSNPVTTIYM</sequence>
<reference evidence="2" key="1">
    <citation type="journal article" date="2021" name="BMC Genomics">
        <title>Chromosome-level genome assembly and manually-curated proteome of model necrotroph Parastagonospora nodorum Sn15 reveals a genome-wide trove of candidate effector homologs, and redundancy of virulence-related functions within an accessory chromosome.</title>
        <authorList>
            <person name="Bertazzoni S."/>
            <person name="Jones D.A.B."/>
            <person name="Phan H.T."/>
            <person name="Tan K.-C."/>
            <person name="Hane J.K."/>
        </authorList>
    </citation>
    <scope>NUCLEOTIDE SEQUENCE [LARGE SCALE GENOMIC DNA]</scope>
    <source>
        <strain evidence="2">SN15 / ATCC MYA-4574 / FGSC 10173)</strain>
    </source>
</reference>
<organism evidence="1 2">
    <name type="scientific">Phaeosphaeria nodorum (strain SN15 / ATCC MYA-4574 / FGSC 10173)</name>
    <name type="common">Glume blotch fungus</name>
    <name type="synonym">Parastagonospora nodorum</name>
    <dbReference type="NCBI Taxonomy" id="321614"/>
    <lineage>
        <taxon>Eukaryota</taxon>
        <taxon>Fungi</taxon>
        <taxon>Dikarya</taxon>
        <taxon>Ascomycota</taxon>
        <taxon>Pezizomycotina</taxon>
        <taxon>Dothideomycetes</taxon>
        <taxon>Pleosporomycetidae</taxon>
        <taxon>Pleosporales</taxon>
        <taxon>Pleosporineae</taxon>
        <taxon>Phaeosphaeriaceae</taxon>
        <taxon>Parastagonospora</taxon>
    </lineage>
</organism>
<dbReference type="AlphaFoldDB" id="A0A7U2ESS5"/>
<evidence type="ECO:0000313" key="2">
    <source>
        <dbReference type="Proteomes" id="UP000663193"/>
    </source>
</evidence>
<gene>
    <name evidence="1" type="ORF">JI435_402010</name>
</gene>
<dbReference type="EMBL" id="CP069024">
    <property type="protein sequence ID" value="QRC92132.1"/>
    <property type="molecule type" value="Genomic_DNA"/>
</dbReference>
<evidence type="ECO:0000313" key="1">
    <source>
        <dbReference type="EMBL" id="QRC92132.1"/>
    </source>
</evidence>
<name>A0A7U2ESS5_PHANO</name>
<proteinExistence type="predicted"/>
<dbReference type="VEuPathDB" id="FungiDB:JI435_402010"/>
<dbReference type="Proteomes" id="UP000663193">
    <property type="component" value="Chromosome 2"/>
</dbReference>